<protein>
    <submittedName>
        <fullName evidence="3">Methionyl-tRNA formyltransferase</fullName>
    </submittedName>
</protein>
<dbReference type="CDD" id="cd08702">
    <property type="entry name" value="Arna_FMT_C"/>
    <property type="match status" value="1"/>
</dbReference>
<dbReference type="InterPro" id="IPR002376">
    <property type="entry name" value="Formyl_transf_N"/>
</dbReference>
<dbReference type="SUPFAM" id="SSF50486">
    <property type="entry name" value="FMT C-terminal domain-like"/>
    <property type="match status" value="1"/>
</dbReference>
<dbReference type="KEGG" id="htr:EPV75_07825"/>
<keyword evidence="4" id="KW-1185">Reference proteome</keyword>
<evidence type="ECO:0000259" key="2">
    <source>
        <dbReference type="Pfam" id="PF02911"/>
    </source>
</evidence>
<dbReference type="InterPro" id="IPR011034">
    <property type="entry name" value="Formyl_transferase-like_C_sf"/>
</dbReference>
<proteinExistence type="predicted"/>
<dbReference type="Pfam" id="PF02911">
    <property type="entry name" value="Formyl_trans_C"/>
    <property type="match status" value="1"/>
</dbReference>
<dbReference type="InterPro" id="IPR005793">
    <property type="entry name" value="Formyl_trans_C"/>
</dbReference>
<gene>
    <name evidence="3" type="ORF">EPV75_07825</name>
</gene>
<dbReference type="SUPFAM" id="SSF53328">
    <property type="entry name" value="Formyltransferase"/>
    <property type="match status" value="1"/>
</dbReference>
<dbReference type="PANTHER" id="PTHR11138">
    <property type="entry name" value="METHIONYL-TRNA FORMYLTRANSFERASE"/>
    <property type="match status" value="1"/>
</dbReference>
<dbReference type="AlphaFoldDB" id="A0A410H3V3"/>
<evidence type="ECO:0000259" key="1">
    <source>
        <dbReference type="Pfam" id="PF00551"/>
    </source>
</evidence>
<reference evidence="3 4" key="1">
    <citation type="journal article" date="2018" name="Environ. Microbiol.">
        <title>Genomes of ubiquitous marine and hypersaline Hydrogenovibrio, Thiomicrorhabdus and Thiomicrospira spp. encode a diversity of mechanisms to sustain chemolithoautotrophy in heterogeneous environments.</title>
        <authorList>
            <person name="Scott K.M."/>
            <person name="Williams J."/>
            <person name="Porter C.M.B."/>
            <person name="Russel S."/>
            <person name="Harmer T.L."/>
            <person name="Paul J.H."/>
            <person name="Antonen K.M."/>
            <person name="Bridges M.K."/>
            <person name="Camper G.J."/>
            <person name="Campla C.K."/>
            <person name="Casella L.G."/>
            <person name="Chase E."/>
            <person name="Conrad J.W."/>
            <person name="Cruz M.C."/>
            <person name="Dunlap D.S."/>
            <person name="Duran L."/>
            <person name="Fahsbender E.M."/>
            <person name="Goldsmith D.B."/>
            <person name="Keeley R.F."/>
            <person name="Kondoff M.R."/>
            <person name="Kussy B.I."/>
            <person name="Lane M.K."/>
            <person name="Lawler S."/>
            <person name="Leigh B.A."/>
            <person name="Lewis C."/>
            <person name="Lostal L.M."/>
            <person name="Marking D."/>
            <person name="Mancera P.A."/>
            <person name="McClenthan E.C."/>
            <person name="McIntyre E.A."/>
            <person name="Mine J.A."/>
            <person name="Modi S."/>
            <person name="Moore B.D."/>
            <person name="Morgan W.A."/>
            <person name="Nelson K.M."/>
            <person name="Nguyen K.N."/>
            <person name="Ogburn N."/>
            <person name="Parrino D.G."/>
            <person name="Pedapudi A.D."/>
            <person name="Pelham R.P."/>
            <person name="Preece A.M."/>
            <person name="Rampersad E.A."/>
            <person name="Richardson J.C."/>
            <person name="Rodgers C.M."/>
            <person name="Schaffer B.L."/>
            <person name="Sheridan N.E."/>
            <person name="Solone M.R."/>
            <person name="Staley Z.R."/>
            <person name="Tabuchi M."/>
            <person name="Waide R.J."/>
            <person name="Wanjugi P.W."/>
            <person name="Young S."/>
            <person name="Clum A."/>
            <person name="Daum C."/>
            <person name="Huntemann M."/>
            <person name="Ivanova N."/>
            <person name="Kyrpides N."/>
            <person name="Mikhailova N."/>
            <person name="Palaniappan K."/>
            <person name="Pillay M."/>
            <person name="Reddy T.B.K."/>
            <person name="Shapiro N."/>
            <person name="Stamatis D."/>
            <person name="Varghese N."/>
            <person name="Woyke T."/>
            <person name="Boden R."/>
            <person name="Freyermuth S.K."/>
            <person name="Kerfeld C.A."/>
        </authorList>
    </citation>
    <scope>NUCLEOTIDE SEQUENCE [LARGE SCALE GENOMIC DNA]</scope>
    <source>
        <strain evidence="3 4">JR-2</strain>
    </source>
</reference>
<dbReference type="PANTHER" id="PTHR11138:SF5">
    <property type="entry name" value="METHIONYL-TRNA FORMYLTRANSFERASE, MITOCHONDRIAL"/>
    <property type="match status" value="1"/>
</dbReference>
<dbReference type="RefSeq" id="WP_128385012.1">
    <property type="nucleotide sequence ID" value="NZ_CP035033.1"/>
</dbReference>
<dbReference type="Pfam" id="PF00551">
    <property type="entry name" value="Formyl_trans_N"/>
    <property type="match status" value="1"/>
</dbReference>
<dbReference type="InterPro" id="IPR036477">
    <property type="entry name" value="Formyl_transf_N_sf"/>
</dbReference>
<dbReference type="GO" id="GO:0005829">
    <property type="term" value="C:cytosol"/>
    <property type="evidence" value="ECO:0007669"/>
    <property type="project" value="TreeGrafter"/>
</dbReference>
<dbReference type="Gene3D" id="3.40.50.12230">
    <property type="match status" value="1"/>
</dbReference>
<dbReference type="GO" id="GO:0004479">
    <property type="term" value="F:methionyl-tRNA formyltransferase activity"/>
    <property type="evidence" value="ECO:0007669"/>
    <property type="project" value="TreeGrafter"/>
</dbReference>
<evidence type="ECO:0000313" key="3">
    <source>
        <dbReference type="EMBL" id="QAB15581.1"/>
    </source>
</evidence>
<organism evidence="3 4">
    <name type="scientific">Hydrogenovibrio thermophilus</name>
    <dbReference type="NCBI Taxonomy" id="265883"/>
    <lineage>
        <taxon>Bacteria</taxon>
        <taxon>Pseudomonadati</taxon>
        <taxon>Pseudomonadota</taxon>
        <taxon>Gammaproteobacteria</taxon>
        <taxon>Thiotrichales</taxon>
        <taxon>Piscirickettsiaceae</taxon>
        <taxon>Hydrogenovibrio</taxon>
    </lineage>
</organism>
<sequence length="299" mass="33390">MKVLVIGAVDFSLHCLNILNQAGADIVGVVSTEQPERYSDYADMEPLCCQHGWPFQRVTDINSPVTLDWIGQRQPDVIFCLGWSQLIKTSLLAQPPLGVIGAHPSLLPHNRGRHPLIWALVLGLEKTGLSFFQMNEGADTGDILAQSEIPIGADDNAEDLYEKVKVTAVPLLTELFQALAEGRVQPLPQAASCGNHWRKRSKVDGQIDWRMSTKAIHNLVRALHRPYPGATASYGQTEFVVWQVENVDWPDAEYEIEYHEPGKILALRDGKPIVKTYDGVLKLKQIEPELDFTPDTYMD</sequence>
<name>A0A410H3V3_9GAMM</name>
<evidence type="ECO:0000313" key="4">
    <source>
        <dbReference type="Proteomes" id="UP000285478"/>
    </source>
</evidence>
<accession>A0A410H3V3</accession>
<keyword evidence="3" id="KW-0808">Transferase</keyword>
<dbReference type="EMBL" id="CP035033">
    <property type="protein sequence ID" value="QAB15581.1"/>
    <property type="molecule type" value="Genomic_DNA"/>
</dbReference>
<dbReference type="Proteomes" id="UP000285478">
    <property type="component" value="Chromosome"/>
</dbReference>
<feature type="domain" description="Formyl transferase N-terminal" evidence="1">
    <location>
        <begin position="19"/>
        <end position="168"/>
    </location>
</feature>
<feature type="domain" description="Formyl transferase C-terminal" evidence="2">
    <location>
        <begin position="201"/>
        <end position="289"/>
    </location>
</feature>